<dbReference type="AlphaFoldDB" id="A0A7S2W2J2"/>
<proteinExistence type="predicted"/>
<dbReference type="EMBL" id="HBHI01009174">
    <property type="protein sequence ID" value="CAD9663027.1"/>
    <property type="molecule type" value="Transcribed_RNA"/>
</dbReference>
<sequence length="230" mass="26533">MSTQKKLNTQLLNVCEEMYFKGLCNRHTGYTTVTLLQLIHLYTNFGVVTPSDLEENYKRIIEPYDSTKTIETLFAQIEDSVEYADAGNSRHNTSQSIGRTDLLIFNTMMCIDACREWRKTIAVDKLWSNFKRELTHAYRDLITQQLIDSNRYNQANPIIQKFEARTNCVLERIEFEILNINGTDYLIQQCQSTITQLANTVTDITSPNTTVNILKRQIDNLQVGRGTTET</sequence>
<name>A0A7S2W2J2_9STRA</name>
<gene>
    <name evidence="1" type="ORF">EANT1437_LOCUS4728</name>
</gene>
<reference evidence="1" key="1">
    <citation type="submission" date="2021-01" db="EMBL/GenBank/DDBJ databases">
        <authorList>
            <person name="Corre E."/>
            <person name="Pelletier E."/>
            <person name="Niang G."/>
            <person name="Scheremetjew M."/>
            <person name="Finn R."/>
            <person name="Kale V."/>
            <person name="Holt S."/>
            <person name="Cochrane G."/>
            <person name="Meng A."/>
            <person name="Brown T."/>
            <person name="Cohen L."/>
        </authorList>
    </citation>
    <scope>NUCLEOTIDE SEQUENCE</scope>
    <source>
        <strain evidence="1">CCMP1452</strain>
    </source>
</reference>
<organism evidence="1">
    <name type="scientific">Eucampia antarctica</name>
    <dbReference type="NCBI Taxonomy" id="49252"/>
    <lineage>
        <taxon>Eukaryota</taxon>
        <taxon>Sar</taxon>
        <taxon>Stramenopiles</taxon>
        <taxon>Ochrophyta</taxon>
        <taxon>Bacillariophyta</taxon>
        <taxon>Mediophyceae</taxon>
        <taxon>Biddulphiophycidae</taxon>
        <taxon>Hemiaulales</taxon>
        <taxon>Hemiaulaceae</taxon>
        <taxon>Eucampia</taxon>
    </lineage>
</organism>
<evidence type="ECO:0000313" key="1">
    <source>
        <dbReference type="EMBL" id="CAD9663027.1"/>
    </source>
</evidence>
<protein>
    <submittedName>
        <fullName evidence="1">Uncharacterized protein</fullName>
    </submittedName>
</protein>
<accession>A0A7S2W2J2</accession>